<protein>
    <submittedName>
        <fullName evidence="1">Uncharacterized protein</fullName>
    </submittedName>
</protein>
<evidence type="ECO:0000313" key="1">
    <source>
        <dbReference type="EMBL" id="ASR85539.1"/>
    </source>
</evidence>
<keyword evidence="2" id="KW-1185">Reference proteome</keyword>
<dbReference type="RefSeq" id="YP_009951410.1">
    <property type="nucleotide sequence ID" value="NC_051601.1"/>
</dbReference>
<proteinExistence type="predicted"/>
<dbReference type="KEGG" id="vg:60322846"/>
<accession>A0A222ZMC5</accession>
<organism evidence="1 2">
    <name type="scientific">Mycobacterium phage Krueger</name>
    <dbReference type="NCBI Taxonomy" id="2015820"/>
    <lineage>
        <taxon>Viruses</taxon>
        <taxon>Duplodnaviria</taxon>
        <taxon>Heunggongvirae</taxon>
        <taxon>Uroviricota</taxon>
        <taxon>Caudoviricetes</taxon>
        <taxon>Weiservirinae</taxon>
        <taxon>Unicornvirus</taxon>
        <taxon>Unicornvirus krueger</taxon>
    </lineage>
</organism>
<dbReference type="EMBL" id="MF324914">
    <property type="protein sequence ID" value="ASR85539.1"/>
    <property type="molecule type" value="Genomic_DNA"/>
</dbReference>
<evidence type="ECO:0000313" key="2">
    <source>
        <dbReference type="Proteomes" id="UP000226065"/>
    </source>
</evidence>
<dbReference type="GeneID" id="60322846"/>
<dbReference type="Proteomes" id="UP000226065">
    <property type="component" value="Segment"/>
</dbReference>
<gene>
    <name evidence="1" type="primary">38</name>
    <name evidence="1" type="ORF">SEA_KRUEGER_38</name>
</gene>
<name>A0A222ZMC5_9CAUD</name>
<reference evidence="1 2" key="1">
    <citation type="submission" date="2017-06" db="EMBL/GenBank/DDBJ databases">
        <authorList>
            <person name="Tobias T."/>
            <person name="Darnell A."/>
            <person name="Downs E."/>
            <person name="Draper R."/>
            <person name="Fishman F."/>
            <person name="Harders C."/>
            <person name="Isola J."/>
            <person name="Keiser K."/>
            <person name="Knight T."/>
            <person name="Lindquist A."/>
            <person name="Mozdren S."/>
            <person name="Obiri-Yeboah D."/>
            <person name="Oostindie M."/>
            <person name="Pearce C."/>
            <person name="Pelyhes D."/>
            <person name="Peterson J."/>
            <person name="Smith S."/>
            <person name="Vroom A."/>
            <person name="Stukey J."/>
            <person name="Best A."/>
            <person name="Garlena R.A."/>
            <person name="Russell D.A."/>
            <person name="Pope W.H."/>
            <person name="Jacobs-Sera D."/>
            <person name="Hendrix R.W."/>
            <person name="Hatfull G.F."/>
        </authorList>
    </citation>
    <scope>NUCLEOTIDE SEQUENCE [LARGE SCALE GENOMIC DNA]</scope>
</reference>
<sequence>MFAVQQPQRIGAREMSTPTMTVRELSEQEAAQVAKGLPVNLGGRRRTIPAENIERYRATVGSIEAEYPGDENVHRRKAAIEAAGRYLSKEADLPEALGDELAVAREQYEAATAAARMVVNLSVDDGASELSLSQRLGINRLTVRKYRGKVDRVWQRPRA</sequence>